<dbReference type="CDD" id="cd06583">
    <property type="entry name" value="PGRP"/>
    <property type="match status" value="1"/>
</dbReference>
<keyword evidence="4" id="KW-0732">Signal</keyword>
<evidence type="ECO:0000259" key="11">
    <source>
        <dbReference type="PROSITE" id="PS51272"/>
    </source>
</evidence>
<evidence type="ECO:0000256" key="6">
    <source>
        <dbReference type="ARBA" id="ARBA00022969"/>
    </source>
</evidence>
<dbReference type="PANTHER" id="PTHR30417">
    <property type="entry name" value="N-ACETYLMURAMOYL-L-ALANINE AMIDASE AMID"/>
    <property type="match status" value="1"/>
</dbReference>
<dbReference type="GO" id="GO:0009254">
    <property type="term" value="P:peptidoglycan turnover"/>
    <property type="evidence" value="ECO:0007669"/>
    <property type="project" value="TreeGrafter"/>
</dbReference>
<protein>
    <recommendedName>
        <fullName evidence="3">N-acetylmuramoyl-L-alanine amidase</fullName>
        <ecNumber evidence="3">3.5.1.28</ecNumber>
    </recommendedName>
    <alternativeName>
        <fullName evidence="10">Autolysin</fullName>
    </alternativeName>
    <alternativeName>
        <fullName evidence="9">Cell wall hydrolase</fullName>
    </alternativeName>
</protein>
<dbReference type="PANTHER" id="PTHR30417:SF11">
    <property type="entry name" value="N-ACETYLMURAMOYL-L-ALANINE AMIDASE XLYA"/>
    <property type="match status" value="1"/>
</dbReference>
<dbReference type="GO" id="GO:0030435">
    <property type="term" value="P:sporulation resulting in formation of a cellular spore"/>
    <property type="evidence" value="ECO:0007669"/>
    <property type="project" value="UniProtKB-KW"/>
</dbReference>
<evidence type="ECO:0000256" key="4">
    <source>
        <dbReference type="ARBA" id="ARBA00022729"/>
    </source>
</evidence>
<dbReference type="EC" id="3.5.1.28" evidence="3"/>
<keyword evidence="7" id="KW-0178">Competence</keyword>
<dbReference type="AlphaFoldDB" id="A0A8E2I6K5"/>
<comment type="caution">
    <text evidence="12">The sequence shown here is derived from an EMBL/GenBank/DDBJ whole genome shotgun (WGS) entry which is preliminary data.</text>
</comment>
<evidence type="ECO:0000256" key="9">
    <source>
        <dbReference type="ARBA" id="ARBA00030881"/>
    </source>
</evidence>
<dbReference type="Pfam" id="PF01510">
    <property type="entry name" value="Amidase_2"/>
    <property type="match status" value="1"/>
</dbReference>
<evidence type="ECO:0000256" key="2">
    <source>
        <dbReference type="ARBA" id="ARBA00007553"/>
    </source>
</evidence>
<keyword evidence="6" id="KW-0749">Sporulation</keyword>
<comment type="similarity">
    <text evidence="2">Belongs to the N-acetylmuramoyl-L-alanine amidase 2 family.</text>
</comment>
<comment type="catalytic activity">
    <reaction evidence="1">
        <text>Hydrolyzes the link between N-acetylmuramoyl residues and L-amino acid residues in certain cell-wall glycopeptides.</text>
        <dbReference type="EC" id="3.5.1.28"/>
    </reaction>
</comment>
<dbReference type="InterPro" id="IPR051206">
    <property type="entry name" value="NAMLAA_amidase_2"/>
</dbReference>
<evidence type="ECO:0000256" key="1">
    <source>
        <dbReference type="ARBA" id="ARBA00001561"/>
    </source>
</evidence>
<dbReference type="InterPro" id="IPR036505">
    <property type="entry name" value="Amidase/PGRP_sf"/>
</dbReference>
<dbReference type="RefSeq" id="WP_058006538.1">
    <property type="nucleotide sequence ID" value="NZ_CP065424.1"/>
</dbReference>
<evidence type="ECO:0000256" key="7">
    <source>
        <dbReference type="ARBA" id="ARBA00023287"/>
    </source>
</evidence>
<dbReference type="SUPFAM" id="SSF55846">
    <property type="entry name" value="N-acetylmuramoyl-L-alanine amidase-like"/>
    <property type="match status" value="1"/>
</dbReference>
<evidence type="ECO:0000313" key="12">
    <source>
        <dbReference type="EMBL" id="OOP65803.1"/>
    </source>
</evidence>
<dbReference type="SMART" id="SM00644">
    <property type="entry name" value="Ami_2"/>
    <property type="match status" value="1"/>
</dbReference>
<evidence type="ECO:0000313" key="13">
    <source>
        <dbReference type="Proteomes" id="UP000189761"/>
    </source>
</evidence>
<evidence type="ECO:0000256" key="3">
    <source>
        <dbReference type="ARBA" id="ARBA00011901"/>
    </source>
</evidence>
<feature type="domain" description="SLH" evidence="11">
    <location>
        <begin position="168"/>
        <end position="225"/>
    </location>
</feature>
<name>A0A8E2I6K5_9BACI</name>
<dbReference type="EMBL" id="MTLA01000449">
    <property type="protein sequence ID" value="OOP65803.1"/>
    <property type="molecule type" value="Genomic_DNA"/>
</dbReference>
<keyword evidence="13" id="KW-1185">Reference proteome</keyword>
<dbReference type="GO" id="GO:0009253">
    <property type="term" value="P:peptidoglycan catabolic process"/>
    <property type="evidence" value="ECO:0007669"/>
    <property type="project" value="InterPro"/>
</dbReference>
<dbReference type="GO" id="GO:0008745">
    <property type="term" value="F:N-acetylmuramoyl-L-alanine amidase activity"/>
    <property type="evidence" value="ECO:0007669"/>
    <property type="project" value="UniProtKB-EC"/>
</dbReference>
<dbReference type="Pfam" id="PF00395">
    <property type="entry name" value="SLH"/>
    <property type="match status" value="1"/>
</dbReference>
<evidence type="ECO:0000256" key="10">
    <source>
        <dbReference type="ARBA" id="ARBA00032390"/>
    </source>
</evidence>
<dbReference type="InterPro" id="IPR001119">
    <property type="entry name" value="SLH_dom"/>
</dbReference>
<gene>
    <name evidence="12" type="ORF">BWZ43_24320</name>
</gene>
<dbReference type="GO" id="GO:0071555">
    <property type="term" value="P:cell wall organization"/>
    <property type="evidence" value="ECO:0007669"/>
    <property type="project" value="UniProtKB-KW"/>
</dbReference>
<organism evidence="12 13">
    <name type="scientific">Heyndrickxia oleronia</name>
    <dbReference type="NCBI Taxonomy" id="38875"/>
    <lineage>
        <taxon>Bacteria</taxon>
        <taxon>Bacillati</taxon>
        <taxon>Bacillota</taxon>
        <taxon>Bacilli</taxon>
        <taxon>Bacillales</taxon>
        <taxon>Bacillaceae</taxon>
        <taxon>Heyndrickxia</taxon>
    </lineage>
</organism>
<dbReference type="PROSITE" id="PS51272">
    <property type="entry name" value="SLH"/>
    <property type="match status" value="1"/>
</dbReference>
<keyword evidence="8" id="KW-0961">Cell wall biogenesis/degradation</keyword>
<dbReference type="InterPro" id="IPR002502">
    <property type="entry name" value="Amidase_domain"/>
</dbReference>
<evidence type="ECO:0000256" key="8">
    <source>
        <dbReference type="ARBA" id="ARBA00023316"/>
    </source>
</evidence>
<proteinExistence type="inferred from homology"/>
<keyword evidence="5" id="KW-0378">Hydrolase</keyword>
<reference evidence="12 13" key="1">
    <citation type="submission" date="2017-01" db="EMBL/GenBank/DDBJ databases">
        <title>Draft genome sequence of Bacillus oleronius.</title>
        <authorList>
            <person name="Allam M."/>
        </authorList>
    </citation>
    <scope>NUCLEOTIDE SEQUENCE [LARGE SCALE GENOMIC DNA]</scope>
    <source>
        <strain evidence="12 13">DSM 9356</strain>
    </source>
</reference>
<evidence type="ECO:0000256" key="5">
    <source>
        <dbReference type="ARBA" id="ARBA00022801"/>
    </source>
</evidence>
<accession>A0A8E2I6K5</accession>
<dbReference type="Proteomes" id="UP000189761">
    <property type="component" value="Unassembled WGS sequence"/>
</dbReference>
<dbReference type="Gene3D" id="3.40.80.10">
    <property type="entry name" value="Peptidoglycan recognition protein-like"/>
    <property type="match status" value="1"/>
</dbReference>
<sequence>MIIHQKFIPASNTFTRPGIKMKPEYITIHETDNTSRGADDEAHANLQYRGNSRQASWHFTVDDDSIYQSLPTNEVGWHAGDGNGDGNMKSIAIEICVNSDGNFIKAVENAVWLTRKLMNDHNIPVSKVVQHHHWSGKNCPRNLRSGAKGIEWKDFITMVKADIKKEDVKVPEKENLKKHWASKAIQKAIDKKIMTGYSDGTWKPDQPLTRAEFVTVLDNLGLLDK</sequence>
<dbReference type="GO" id="GO:0030420">
    <property type="term" value="P:establishment of competence for transformation"/>
    <property type="evidence" value="ECO:0007669"/>
    <property type="project" value="UniProtKB-KW"/>
</dbReference>